<dbReference type="EMBL" id="BARW01020436">
    <property type="protein sequence ID" value="GAI91580.1"/>
    <property type="molecule type" value="Genomic_DNA"/>
</dbReference>
<reference evidence="3" key="1">
    <citation type="journal article" date="2014" name="Front. Microbiol.">
        <title>High frequency of phylogenetically diverse reductive dehalogenase-homologous genes in deep subseafloor sedimentary metagenomes.</title>
        <authorList>
            <person name="Kawai M."/>
            <person name="Futagami T."/>
            <person name="Toyoda A."/>
            <person name="Takaki Y."/>
            <person name="Nishi S."/>
            <person name="Hori S."/>
            <person name="Arai W."/>
            <person name="Tsubouchi T."/>
            <person name="Morono Y."/>
            <person name="Uchiyama I."/>
            <person name="Ito T."/>
            <person name="Fujiyama A."/>
            <person name="Inagaki F."/>
            <person name="Takami H."/>
        </authorList>
    </citation>
    <scope>NUCLEOTIDE SEQUENCE</scope>
    <source>
        <strain evidence="3">Expedition CK06-06</strain>
    </source>
</reference>
<evidence type="ECO:0000313" key="3">
    <source>
        <dbReference type="EMBL" id="GAI91580.1"/>
    </source>
</evidence>
<evidence type="ECO:0000256" key="1">
    <source>
        <dbReference type="ARBA" id="ARBA00022676"/>
    </source>
</evidence>
<dbReference type="PANTHER" id="PTHR34106">
    <property type="entry name" value="GLYCOSIDASE"/>
    <property type="match status" value="1"/>
</dbReference>
<dbReference type="InterPro" id="IPR007184">
    <property type="entry name" value="Mannoside_phosphorylase"/>
</dbReference>
<feature type="non-terminal residue" evidence="3">
    <location>
        <position position="127"/>
    </location>
</feature>
<gene>
    <name evidence="3" type="ORF">S12H4_34528</name>
</gene>
<dbReference type="AlphaFoldDB" id="X1TVK0"/>
<proteinExistence type="predicted"/>
<dbReference type="Gene3D" id="2.115.10.20">
    <property type="entry name" value="Glycosyl hydrolase domain, family 43"/>
    <property type="match status" value="1"/>
</dbReference>
<evidence type="ECO:0000256" key="2">
    <source>
        <dbReference type="ARBA" id="ARBA00022679"/>
    </source>
</evidence>
<dbReference type="SUPFAM" id="SSF75005">
    <property type="entry name" value="Arabinanase/levansucrase/invertase"/>
    <property type="match status" value="1"/>
</dbReference>
<keyword evidence="2" id="KW-0808">Transferase</keyword>
<comment type="caution">
    <text evidence="3">The sequence shown here is derived from an EMBL/GenBank/DDBJ whole genome shotgun (WGS) entry which is preliminary data.</text>
</comment>
<organism evidence="3">
    <name type="scientific">marine sediment metagenome</name>
    <dbReference type="NCBI Taxonomy" id="412755"/>
    <lineage>
        <taxon>unclassified sequences</taxon>
        <taxon>metagenomes</taxon>
        <taxon>ecological metagenomes</taxon>
    </lineage>
</organism>
<dbReference type="InterPro" id="IPR023296">
    <property type="entry name" value="Glyco_hydro_beta-prop_sf"/>
</dbReference>
<dbReference type="PANTHER" id="PTHR34106:SF5">
    <property type="entry name" value="GLYCOSIDASE"/>
    <property type="match status" value="1"/>
</dbReference>
<keyword evidence="1" id="KW-0328">Glycosyltransferase</keyword>
<accession>X1TVK0</accession>
<dbReference type="Pfam" id="PF04041">
    <property type="entry name" value="Glyco_hydro_130"/>
    <property type="match status" value="1"/>
</dbReference>
<sequence length="127" mass="14858">MKPFLIKKVDFLGSKRYFVIYHTGNWLNSSKREYDMDAAIFDFQNFSPDNPAEIVEKRLEHLMVPETDYEKNSSRSIDIVFPEGSYEYRGEIYIIYGAGDVYISAAKVNEKIFLEYLEKSNNSNPFV</sequence>
<name>X1TVK0_9ZZZZ</name>
<dbReference type="GO" id="GO:0016757">
    <property type="term" value="F:glycosyltransferase activity"/>
    <property type="evidence" value="ECO:0007669"/>
    <property type="project" value="UniProtKB-KW"/>
</dbReference>
<protein>
    <submittedName>
        <fullName evidence="3">Uncharacterized protein</fullName>
    </submittedName>
</protein>